<keyword evidence="2" id="KW-1185">Reference proteome</keyword>
<dbReference type="AlphaFoldDB" id="A0A8J4UKM3"/>
<gene>
    <name evidence="1" type="primary">neurl1b</name>
    <name evidence="1" type="ORF">DAT39_013378</name>
</gene>
<evidence type="ECO:0000313" key="1">
    <source>
        <dbReference type="EMBL" id="KAF5896932.1"/>
    </source>
</evidence>
<sequence>MGNNESSALFPQQLISSSQAYRAECQVSIRQGPIKREVPRGPQSSKSGADIATGTIHAFLQAQGRLRFAGTQEEPFKT</sequence>
<protein>
    <submittedName>
        <fullName evidence="1">E3 ubiquitin-protein ligase NEURL1B isoform X1</fullName>
    </submittedName>
</protein>
<dbReference type="Proteomes" id="UP000727407">
    <property type="component" value="Unassembled WGS sequence"/>
</dbReference>
<organism evidence="1 2">
    <name type="scientific">Clarias magur</name>
    <name type="common">Asian catfish</name>
    <name type="synonym">Macropteronotus magur</name>
    <dbReference type="NCBI Taxonomy" id="1594786"/>
    <lineage>
        <taxon>Eukaryota</taxon>
        <taxon>Metazoa</taxon>
        <taxon>Chordata</taxon>
        <taxon>Craniata</taxon>
        <taxon>Vertebrata</taxon>
        <taxon>Euteleostomi</taxon>
        <taxon>Actinopterygii</taxon>
        <taxon>Neopterygii</taxon>
        <taxon>Teleostei</taxon>
        <taxon>Ostariophysi</taxon>
        <taxon>Siluriformes</taxon>
        <taxon>Clariidae</taxon>
        <taxon>Clarias</taxon>
    </lineage>
</organism>
<comment type="caution">
    <text evidence="1">The sequence shown here is derived from an EMBL/GenBank/DDBJ whole genome shotgun (WGS) entry which is preliminary data.</text>
</comment>
<name>A0A8J4UKM3_CLAMG</name>
<evidence type="ECO:0000313" key="2">
    <source>
        <dbReference type="Proteomes" id="UP000727407"/>
    </source>
</evidence>
<proteinExistence type="predicted"/>
<reference evidence="1" key="1">
    <citation type="submission" date="2020-07" db="EMBL/GenBank/DDBJ databases">
        <title>Clarias magur genome sequencing, assembly and annotation.</title>
        <authorList>
            <person name="Kushwaha B."/>
            <person name="Kumar R."/>
            <person name="Das P."/>
            <person name="Joshi C.G."/>
            <person name="Kumar D."/>
            <person name="Nagpure N.S."/>
            <person name="Pandey M."/>
            <person name="Agarwal S."/>
            <person name="Srivastava S."/>
            <person name="Singh M."/>
            <person name="Sahoo L."/>
            <person name="Jayasankar P."/>
            <person name="Meher P.K."/>
            <person name="Koringa P.G."/>
            <person name="Iquebal M.A."/>
            <person name="Das S.P."/>
            <person name="Bit A."/>
            <person name="Patnaik S."/>
            <person name="Patel N."/>
            <person name="Shah T.M."/>
            <person name="Hinsu A."/>
            <person name="Jena J.K."/>
        </authorList>
    </citation>
    <scope>NUCLEOTIDE SEQUENCE</scope>
    <source>
        <strain evidence="1">CIFAMagur01</strain>
        <tissue evidence="1">Testis</tissue>
    </source>
</reference>
<dbReference type="EMBL" id="QNUK01000255">
    <property type="protein sequence ID" value="KAF5896932.1"/>
    <property type="molecule type" value="Genomic_DNA"/>
</dbReference>
<accession>A0A8J4UKM3</accession>